<dbReference type="AlphaFoldDB" id="A0A1B8QS68"/>
<comment type="subcellular location">
    <subcellularLocation>
        <location evidence="1 12">Cytoplasm</location>
    </subcellularLocation>
</comment>
<dbReference type="InterPro" id="IPR042103">
    <property type="entry name" value="SerRS_1_N_sf"/>
</dbReference>
<dbReference type="GO" id="GO:0006434">
    <property type="term" value="P:seryl-tRNA aminoacylation"/>
    <property type="evidence" value="ECO:0007669"/>
    <property type="project" value="UniProtKB-UniRule"/>
</dbReference>
<dbReference type="Gene3D" id="1.10.287.40">
    <property type="entry name" value="Serine-tRNA synthetase, tRNA binding domain"/>
    <property type="match status" value="1"/>
</dbReference>
<comment type="similarity">
    <text evidence="3 12">Belongs to the class-II aminoacyl-tRNA synthetase family. Type-1 seryl-tRNA synthetase subfamily.</text>
</comment>
<feature type="binding site" evidence="12 14">
    <location>
        <begin position="346"/>
        <end position="349"/>
    </location>
    <ligand>
        <name>ATP</name>
        <dbReference type="ChEBI" id="CHEBI:30616"/>
    </ligand>
</feature>
<dbReference type="InterPro" id="IPR015866">
    <property type="entry name" value="Ser-tRNA-synth_1_N"/>
</dbReference>
<dbReference type="Gene3D" id="3.30.930.10">
    <property type="entry name" value="Bira Bifunctional Protein, Domain 2"/>
    <property type="match status" value="1"/>
</dbReference>
<evidence type="ECO:0000256" key="7">
    <source>
        <dbReference type="ARBA" id="ARBA00022840"/>
    </source>
</evidence>
<dbReference type="EC" id="6.1.1.11" evidence="12"/>
<dbReference type="HAMAP" id="MF_00176">
    <property type="entry name" value="Ser_tRNA_synth_type1"/>
    <property type="match status" value="1"/>
</dbReference>
<evidence type="ECO:0000313" key="19">
    <source>
        <dbReference type="Proteomes" id="UP000092575"/>
    </source>
</evidence>
<keyword evidence="7 12" id="KW-0067">ATP-binding</keyword>
<feature type="binding site" evidence="13">
    <location>
        <position position="259"/>
    </location>
    <ligand>
        <name>L-serine</name>
        <dbReference type="ChEBI" id="CHEBI:33384"/>
    </ligand>
</feature>
<dbReference type="SUPFAM" id="SSF46589">
    <property type="entry name" value="tRNA-binding arm"/>
    <property type="match status" value="1"/>
</dbReference>
<comment type="pathway">
    <text evidence="2 12">Aminoacyl-tRNA biosynthesis; selenocysteinyl-tRNA(Sec) biosynthesis; L-seryl-tRNA(Sec) from L-serine and tRNA(Sec): step 1/1.</text>
</comment>
<dbReference type="PANTHER" id="PTHR43697">
    <property type="entry name" value="SERYL-TRNA SYNTHETASE"/>
    <property type="match status" value="1"/>
</dbReference>
<evidence type="ECO:0000256" key="10">
    <source>
        <dbReference type="ARBA" id="ARBA00047929"/>
    </source>
</evidence>
<evidence type="ECO:0000256" key="13">
    <source>
        <dbReference type="PIRSR" id="PIRSR001529-1"/>
    </source>
</evidence>
<dbReference type="InterPro" id="IPR006195">
    <property type="entry name" value="aa-tRNA-synth_II"/>
</dbReference>
<keyword evidence="9 12" id="KW-0030">Aminoacyl-tRNA synthetase</keyword>
<name>A0A1B8QS68_MORNO</name>
<feature type="coiled-coil region" evidence="15">
    <location>
        <begin position="33"/>
        <end position="102"/>
    </location>
</feature>
<evidence type="ECO:0000256" key="5">
    <source>
        <dbReference type="ARBA" id="ARBA00022598"/>
    </source>
</evidence>
<evidence type="ECO:0000256" key="6">
    <source>
        <dbReference type="ARBA" id="ARBA00022741"/>
    </source>
</evidence>
<dbReference type="EMBL" id="LXTW01000003">
    <property type="protein sequence ID" value="OBX87194.1"/>
    <property type="molecule type" value="Genomic_DNA"/>
</dbReference>
<keyword evidence="20" id="KW-1185">Reference proteome</keyword>
<dbReference type="SUPFAM" id="SSF55681">
    <property type="entry name" value="Class II aaRS and biotin synthetases"/>
    <property type="match status" value="1"/>
</dbReference>
<keyword evidence="8 12" id="KW-0648">Protein biosynthesis</keyword>
<comment type="caution">
    <text evidence="12">Lacks conserved residue(s) required for the propagation of feature annotation.</text>
</comment>
<dbReference type="GO" id="GO:0004828">
    <property type="term" value="F:serine-tRNA ligase activity"/>
    <property type="evidence" value="ECO:0007669"/>
    <property type="project" value="UniProtKB-UniRule"/>
</dbReference>
<keyword evidence="4 12" id="KW-0963">Cytoplasm</keyword>
<accession>A0A1B8QS68</accession>
<comment type="subunit">
    <text evidence="12">Homodimer. The tRNA molecule binds across the dimer.</text>
</comment>
<dbReference type="UniPathway" id="UPA00906">
    <property type="reaction ID" value="UER00895"/>
</dbReference>
<dbReference type="InterPro" id="IPR033729">
    <property type="entry name" value="SerRS_core"/>
</dbReference>
<dbReference type="PIRSF" id="PIRSF001529">
    <property type="entry name" value="Ser-tRNA-synth_IIa"/>
    <property type="match status" value="1"/>
</dbReference>
<evidence type="ECO:0000256" key="9">
    <source>
        <dbReference type="ARBA" id="ARBA00023146"/>
    </source>
</evidence>
<dbReference type="Pfam" id="PF02403">
    <property type="entry name" value="Seryl_tRNA_N"/>
    <property type="match status" value="1"/>
</dbReference>
<gene>
    <name evidence="12 18" type="primary">serS</name>
    <name evidence="17" type="ORF">A7456_08630</name>
    <name evidence="18" type="ORF">I6G26_08955</name>
</gene>
<dbReference type="GO" id="GO:0005737">
    <property type="term" value="C:cytoplasm"/>
    <property type="evidence" value="ECO:0007669"/>
    <property type="project" value="UniProtKB-SubCell"/>
</dbReference>
<evidence type="ECO:0000256" key="15">
    <source>
        <dbReference type="SAM" id="Coils"/>
    </source>
</evidence>
<dbReference type="Proteomes" id="UP000594834">
    <property type="component" value="Chromosome"/>
</dbReference>
<keyword evidence="15" id="KW-0175">Coiled coil</keyword>
<feature type="binding site" evidence="13">
    <location>
        <position position="228"/>
    </location>
    <ligand>
        <name>L-serine</name>
        <dbReference type="ChEBI" id="CHEBI:33384"/>
    </ligand>
</feature>
<evidence type="ECO:0000256" key="12">
    <source>
        <dbReference type="HAMAP-Rule" id="MF_00176"/>
    </source>
</evidence>
<dbReference type="PRINTS" id="PR00981">
    <property type="entry name" value="TRNASYNTHSER"/>
</dbReference>
<feature type="domain" description="Aminoacyl-transfer RNA synthetases class-II family profile" evidence="16">
    <location>
        <begin position="171"/>
        <end position="405"/>
    </location>
</feature>
<dbReference type="InterPro" id="IPR010978">
    <property type="entry name" value="tRNA-bd_arm"/>
</dbReference>
<keyword evidence="5 12" id="KW-0436">Ligase</keyword>
<feature type="binding site" evidence="12">
    <location>
        <begin position="228"/>
        <end position="230"/>
    </location>
    <ligand>
        <name>L-serine</name>
        <dbReference type="ChEBI" id="CHEBI:33384"/>
    </ligand>
</feature>
<dbReference type="InterPro" id="IPR045864">
    <property type="entry name" value="aa-tRNA-synth_II/BPL/LPL"/>
</dbReference>
<evidence type="ECO:0000256" key="14">
    <source>
        <dbReference type="PIRSR" id="PIRSR001529-2"/>
    </source>
</evidence>
<dbReference type="NCBIfam" id="TIGR00414">
    <property type="entry name" value="serS"/>
    <property type="match status" value="1"/>
</dbReference>
<evidence type="ECO:0000256" key="8">
    <source>
        <dbReference type="ARBA" id="ARBA00022917"/>
    </source>
</evidence>
<dbReference type="InterPro" id="IPR002314">
    <property type="entry name" value="aa-tRNA-synt_IIb"/>
</dbReference>
<dbReference type="GO" id="GO:0016260">
    <property type="term" value="P:selenocysteine biosynthetic process"/>
    <property type="evidence" value="ECO:0007669"/>
    <property type="project" value="UniProtKB-UniRule"/>
</dbReference>
<proteinExistence type="inferred from homology"/>
<dbReference type="Proteomes" id="UP000092575">
    <property type="component" value="Unassembled WGS sequence"/>
</dbReference>
<comment type="catalytic activity">
    <reaction evidence="11 12">
        <text>tRNA(Ser) + L-serine + ATP = L-seryl-tRNA(Ser) + AMP + diphosphate + H(+)</text>
        <dbReference type="Rhea" id="RHEA:12292"/>
        <dbReference type="Rhea" id="RHEA-COMP:9669"/>
        <dbReference type="Rhea" id="RHEA-COMP:9703"/>
        <dbReference type="ChEBI" id="CHEBI:15378"/>
        <dbReference type="ChEBI" id="CHEBI:30616"/>
        <dbReference type="ChEBI" id="CHEBI:33019"/>
        <dbReference type="ChEBI" id="CHEBI:33384"/>
        <dbReference type="ChEBI" id="CHEBI:78442"/>
        <dbReference type="ChEBI" id="CHEBI:78533"/>
        <dbReference type="ChEBI" id="CHEBI:456215"/>
        <dbReference type="EC" id="6.1.1.11"/>
    </reaction>
</comment>
<dbReference type="STRING" id="478.A7456_08630"/>
<organism evidence="17 19">
    <name type="scientific">Moraxella nonliquefaciens</name>
    <dbReference type="NCBI Taxonomy" id="478"/>
    <lineage>
        <taxon>Bacteria</taxon>
        <taxon>Pseudomonadati</taxon>
        <taxon>Pseudomonadota</taxon>
        <taxon>Gammaproteobacteria</taxon>
        <taxon>Moraxellales</taxon>
        <taxon>Moraxellaceae</taxon>
        <taxon>Moraxella</taxon>
    </lineage>
</organism>
<feature type="binding site" evidence="12 14">
    <location>
        <begin position="259"/>
        <end position="261"/>
    </location>
    <ligand>
        <name>ATP</name>
        <dbReference type="ChEBI" id="CHEBI:30616"/>
    </ligand>
</feature>
<evidence type="ECO:0000256" key="3">
    <source>
        <dbReference type="ARBA" id="ARBA00010728"/>
    </source>
</evidence>
<feature type="binding site" evidence="13">
    <location>
        <position position="378"/>
    </location>
    <ligand>
        <name>L-serine</name>
        <dbReference type="ChEBI" id="CHEBI:33384"/>
    </ligand>
</feature>
<evidence type="ECO:0000256" key="1">
    <source>
        <dbReference type="ARBA" id="ARBA00004496"/>
    </source>
</evidence>
<evidence type="ECO:0000256" key="2">
    <source>
        <dbReference type="ARBA" id="ARBA00005045"/>
    </source>
</evidence>
<keyword evidence="6 12" id="KW-0547">Nucleotide-binding</keyword>
<sequence>MLDPKLLRTDLVALKDKLATRGYELDVAFWTDVENKRKELQVYTEELQSQKNAGAKKIGELKRSGGNADELLAQMQKLSDEMKAAENKLRELQAVITNASLAIPNLPDDSVPVGADESDNVEVRKWGTPRVFDFEVKDHTDIGEGLGQLDFALASKLTGARFSTLKGGLARLNRALIGFMLDTHIAKGYTEMYVPYMVNADSLKGTGQLPKFEEDLFKVSDGYYMIPTSEVPLTNTVRDTILSPNDLPMKLTAHTPCFRSEAGSAGRDTRGLIRQHQFEKVEMVQIVRADTSMQALEEMTAQAESILQALELPYRVVMLCTGDMGFGAVKTYDIEVWLPSQDAYREISSCSNCGDFQARRMGARVKDGKQTELVHTLNGSGLAVGRTLLAILENHQNADGTVNIPKALQPYMDGMQVLR</sequence>
<evidence type="ECO:0000313" key="20">
    <source>
        <dbReference type="Proteomes" id="UP000594834"/>
    </source>
</evidence>
<comment type="catalytic activity">
    <reaction evidence="10 12">
        <text>tRNA(Sec) + L-serine + ATP = L-seryl-tRNA(Sec) + AMP + diphosphate + H(+)</text>
        <dbReference type="Rhea" id="RHEA:42580"/>
        <dbReference type="Rhea" id="RHEA-COMP:9742"/>
        <dbReference type="Rhea" id="RHEA-COMP:10128"/>
        <dbReference type="ChEBI" id="CHEBI:15378"/>
        <dbReference type="ChEBI" id="CHEBI:30616"/>
        <dbReference type="ChEBI" id="CHEBI:33019"/>
        <dbReference type="ChEBI" id="CHEBI:33384"/>
        <dbReference type="ChEBI" id="CHEBI:78442"/>
        <dbReference type="ChEBI" id="CHEBI:78533"/>
        <dbReference type="ChEBI" id="CHEBI:456215"/>
        <dbReference type="EC" id="6.1.1.11"/>
    </reaction>
</comment>
<dbReference type="Pfam" id="PF00587">
    <property type="entry name" value="tRNA-synt_2b"/>
    <property type="match status" value="1"/>
</dbReference>
<dbReference type="CDD" id="cd00770">
    <property type="entry name" value="SerRS_core"/>
    <property type="match status" value="1"/>
</dbReference>
<evidence type="ECO:0000313" key="18">
    <source>
        <dbReference type="EMBL" id="QPT44181.1"/>
    </source>
</evidence>
<dbReference type="InterPro" id="IPR002317">
    <property type="entry name" value="Ser-tRNA-ligase_type_1"/>
</dbReference>
<evidence type="ECO:0000313" key="17">
    <source>
        <dbReference type="EMBL" id="OBX87194.1"/>
    </source>
</evidence>
<evidence type="ECO:0000256" key="4">
    <source>
        <dbReference type="ARBA" id="ARBA00022490"/>
    </source>
</evidence>
<dbReference type="PROSITE" id="PS50862">
    <property type="entry name" value="AA_TRNA_LIGASE_II"/>
    <property type="match status" value="1"/>
</dbReference>
<protein>
    <recommendedName>
        <fullName evidence="12">Serine--tRNA ligase</fullName>
        <ecNumber evidence="12">6.1.1.11</ecNumber>
    </recommendedName>
    <alternativeName>
        <fullName evidence="12">Seryl-tRNA synthetase</fullName>
        <shortName evidence="12">SerRS</shortName>
    </alternativeName>
    <alternativeName>
        <fullName evidence="12">Seryl-tRNA(Ser/Sec) synthetase</fullName>
    </alternativeName>
</protein>
<evidence type="ECO:0000256" key="11">
    <source>
        <dbReference type="ARBA" id="ARBA00048823"/>
    </source>
</evidence>
<dbReference type="GO" id="GO:0005524">
    <property type="term" value="F:ATP binding"/>
    <property type="evidence" value="ECO:0007669"/>
    <property type="project" value="UniProtKB-UniRule"/>
</dbReference>
<evidence type="ECO:0000259" key="16">
    <source>
        <dbReference type="PROSITE" id="PS50862"/>
    </source>
</evidence>
<reference evidence="17 19" key="1">
    <citation type="submission" date="2016-05" db="EMBL/GenBank/DDBJ databases">
        <title>Draft genome sequence of Moraxella nonliquefaciens CCUG 348T.</title>
        <authorList>
            <person name="Salva-Serra F."/>
            <person name="Engstrom-Jakobsson H."/>
            <person name="Thorell K."/>
            <person name="Gonzales-Siles L."/>
            <person name="Karlsson R."/>
            <person name="Boulund F."/>
            <person name="Engstrand L."/>
            <person name="Kristiansson E."/>
            <person name="Moore E."/>
        </authorList>
    </citation>
    <scope>NUCLEOTIDE SEQUENCE [LARGE SCALE GENOMIC DNA]</scope>
    <source>
        <strain evidence="17 19">CCUG 348</strain>
    </source>
</reference>
<feature type="binding site" evidence="12 13">
    <location>
        <position position="282"/>
    </location>
    <ligand>
        <name>L-serine</name>
        <dbReference type="ChEBI" id="CHEBI:33384"/>
    </ligand>
</feature>
<comment type="domain">
    <text evidence="12">Consists of two distinct domains, a catalytic core and a N-terminal extension that is involved in tRNA binding.</text>
</comment>
<reference evidence="18 20" key="2">
    <citation type="submission" date="2020-12" db="EMBL/GenBank/DDBJ databases">
        <title>FDA dAtabase for Regulatory Grade micrObial Sequences (FDA-ARGOS): Supporting development and validation of Infectious Disease Dx tests.</title>
        <authorList>
            <person name="Sproer C."/>
            <person name="Gronow S."/>
            <person name="Severitt S."/>
            <person name="Schroder I."/>
            <person name="Tallon L."/>
            <person name="Sadzewicz L."/>
            <person name="Zhao X."/>
            <person name="Boylan J."/>
            <person name="Ott S."/>
            <person name="Bowen H."/>
            <person name="Vavikolanu K."/>
            <person name="Mehta A."/>
            <person name="Aluvathingal J."/>
            <person name="Nadendla S."/>
            <person name="Lowell S."/>
            <person name="Myers T."/>
            <person name="Yan Y."/>
            <person name="Sichtig H."/>
        </authorList>
    </citation>
    <scope>NUCLEOTIDE SEQUENCE [LARGE SCALE GENOMIC DNA]</scope>
    <source>
        <strain evidence="18 20">FDAARGOS_869</strain>
    </source>
</reference>
<feature type="binding site" evidence="12">
    <location>
        <position position="380"/>
    </location>
    <ligand>
        <name>L-serine</name>
        <dbReference type="ChEBI" id="CHEBI:33384"/>
    </ligand>
</feature>
<comment type="function">
    <text evidence="12">Catalyzes the attachment of serine to tRNA(Ser). Is also able to aminoacylate tRNA(Sec) with serine, to form the misacylated tRNA L-seryl-tRNA(Sec), which will be further converted into selenocysteinyl-tRNA(Sec).</text>
</comment>
<dbReference type="EMBL" id="CP065728">
    <property type="protein sequence ID" value="QPT44181.1"/>
    <property type="molecule type" value="Genomic_DNA"/>
</dbReference>
<dbReference type="RefSeq" id="WP_067007164.1">
    <property type="nucleotide sequence ID" value="NZ_CP065728.1"/>
</dbReference>
<dbReference type="PANTHER" id="PTHR43697:SF1">
    <property type="entry name" value="SERINE--TRNA LIGASE"/>
    <property type="match status" value="1"/>
</dbReference>